<comment type="caution">
    <text evidence="2">The sequence shown here is derived from an EMBL/GenBank/DDBJ whole genome shotgun (WGS) entry which is preliminary data.</text>
</comment>
<feature type="compositionally biased region" description="Polar residues" evidence="1">
    <location>
        <begin position="529"/>
        <end position="563"/>
    </location>
</feature>
<feature type="region of interest" description="Disordered" evidence="1">
    <location>
        <begin position="483"/>
        <end position="514"/>
    </location>
</feature>
<feature type="region of interest" description="Disordered" evidence="1">
    <location>
        <begin position="14"/>
        <end position="93"/>
    </location>
</feature>
<feature type="compositionally biased region" description="Polar residues" evidence="1">
    <location>
        <begin position="377"/>
        <end position="386"/>
    </location>
</feature>
<feature type="compositionally biased region" description="Polar residues" evidence="1">
    <location>
        <begin position="66"/>
        <end position="93"/>
    </location>
</feature>
<reference evidence="2 3" key="1">
    <citation type="submission" date="2019-05" db="EMBL/GenBank/DDBJ databases">
        <title>Emergence of the Ug99 lineage of the wheat stem rust pathogen through somatic hybridization.</title>
        <authorList>
            <person name="Li F."/>
            <person name="Upadhyaya N.M."/>
            <person name="Sperschneider J."/>
            <person name="Matny O."/>
            <person name="Nguyen-Phuc H."/>
            <person name="Mago R."/>
            <person name="Raley C."/>
            <person name="Miller M.E."/>
            <person name="Silverstein K.A.T."/>
            <person name="Henningsen E."/>
            <person name="Hirsch C.D."/>
            <person name="Visser B."/>
            <person name="Pretorius Z.A."/>
            <person name="Steffenson B.J."/>
            <person name="Schwessinger B."/>
            <person name="Dodds P.N."/>
            <person name="Figueroa M."/>
        </authorList>
    </citation>
    <scope>NUCLEOTIDE SEQUENCE [LARGE SCALE GENOMIC DNA]</scope>
    <source>
        <strain evidence="2 3">Ug99</strain>
    </source>
</reference>
<feature type="region of interest" description="Disordered" evidence="1">
    <location>
        <begin position="529"/>
        <end position="565"/>
    </location>
</feature>
<dbReference type="Proteomes" id="UP000325313">
    <property type="component" value="Unassembled WGS sequence"/>
</dbReference>
<proteinExistence type="predicted"/>
<feature type="compositionally biased region" description="Polar residues" evidence="1">
    <location>
        <begin position="42"/>
        <end position="57"/>
    </location>
</feature>
<accession>A0A5B0RZU2</accession>
<evidence type="ECO:0000256" key="1">
    <source>
        <dbReference type="SAM" id="MobiDB-lite"/>
    </source>
</evidence>
<dbReference type="AlphaFoldDB" id="A0A5B0RZU2"/>
<evidence type="ECO:0000313" key="3">
    <source>
        <dbReference type="Proteomes" id="UP000325313"/>
    </source>
</evidence>
<organism evidence="2 3">
    <name type="scientific">Puccinia graminis f. sp. tritici</name>
    <dbReference type="NCBI Taxonomy" id="56615"/>
    <lineage>
        <taxon>Eukaryota</taxon>
        <taxon>Fungi</taxon>
        <taxon>Dikarya</taxon>
        <taxon>Basidiomycota</taxon>
        <taxon>Pucciniomycotina</taxon>
        <taxon>Pucciniomycetes</taxon>
        <taxon>Pucciniales</taxon>
        <taxon>Pucciniaceae</taxon>
        <taxon>Puccinia</taxon>
    </lineage>
</organism>
<sequence length="707" mass="76809">MTPLKHLNNLDLDDMLPELPFSNVEGGSQKDYLRPPRPTMESLDNQQSCMEPSQRSHSAPRATRVFTENPTTESQLAAAGGNSTRLSSTSGSTIANNGNIRPIAIDYVLFNRTTTKQIAEVVPSRSKGAALTPNKEWERIVPHFDTVWKAALEVWSWPQAQQCIITLLGEGRCGSQKFLHRENIDKHIRALEEAGLLKWQCILANHGTYGSGKLYYVYSDEDFAPFVAAMVLKPKSKVTIKILMTDPRRSAKDKESEKSENDSLAMSYAPDDERLALQKVQTRLALNPKCDMESAARTRYIVSITEKILATYGGNAESLRIKDPDDPMRSIRVTRNALFDWSRALVHDAKGVTEEIPPDTAAFVSEPMRIYTLAEQEANNHNQVRPSSRRSLGKGTPGQPKFTPARVTSTGRVRPPRIASFGDLADVSPSVPVTPLAGDRQPNAGDDLGSCTDDMNTPASSWGGNAFMDLPDGTETGLPIRSSSTDLEVLPGDGLHGVDRSPARKIPRSPAGPGPAYAISRLNFNTRANPRVISSTSPTRKIAGSNGSSSVTSGPPDLSSGSVHLSAPALSRGLDGEPLIPCHRDLPPLNDAGRSLGMEEFLTLCNFTANDMVPRGLIGLNHIRHWDFFYRDTDVVQLQRMGFPYPIAAQIMNGAEALGITHTMADDHSTPTPADSMPHDSVTPDADTQSSDAPAADASGIQASPEY</sequence>
<dbReference type="EMBL" id="VDEP01000105">
    <property type="protein sequence ID" value="KAA1131022.1"/>
    <property type="molecule type" value="Genomic_DNA"/>
</dbReference>
<gene>
    <name evidence="2" type="ORF">PGTUg99_026016</name>
</gene>
<evidence type="ECO:0000313" key="2">
    <source>
        <dbReference type="EMBL" id="KAA1131022.1"/>
    </source>
</evidence>
<feature type="region of interest" description="Disordered" evidence="1">
    <location>
        <begin position="664"/>
        <end position="707"/>
    </location>
</feature>
<protein>
    <submittedName>
        <fullName evidence="2">Uncharacterized protein</fullName>
    </submittedName>
</protein>
<feature type="region of interest" description="Disordered" evidence="1">
    <location>
        <begin position="375"/>
        <end position="413"/>
    </location>
</feature>
<name>A0A5B0RZU2_PUCGR</name>